<comment type="similarity">
    <text evidence="2 6">Belongs to the glycosyl hydrolase 42 family.</text>
</comment>
<dbReference type="InterPro" id="IPR029062">
    <property type="entry name" value="Class_I_gatase-like"/>
</dbReference>
<feature type="binding site" evidence="8">
    <location>
        <position position="314"/>
    </location>
    <ligand>
        <name>substrate</name>
    </ligand>
</feature>
<dbReference type="Pfam" id="PF08532">
    <property type="entry name" value="Glyco_hydro_42M"/>
    <property type="match status" value="1"/>
</dbReference>
<feature type="region of interest" description="Disordered" evidence="10">
    <location>
        <begin position="654"/>
        <end position="694"/>
    </location>
</feature>
<dbReference type="CDD" id="cd03143">
    <property type="entry name" value="A4_beta-galactosidase_middle_domain"/>
    <property type="match status" value="1"/>
</dbReference>
<dbReference type="PANTHER" id="PTHR36447">
    <property type="entry name" value="BETA-GALACTOSIDASE GANA"/>
    <property type="match status" value="1"/>
</dbReference>
<accession>A0A3N2D960</accession>
<evidence type="ECO:0000256" key="5">
    <source>
        <dbReference type="ARBA" id="ARBA00023295"/>
    </source>
</evidence>
<feature type="active site" description="Nucleophile" evidence="7">
    <location>
        <position position="306"/>
    </location>
</feature>
<proteinExistence type="inferred from homology"/>
<evidence type="ECO:0000313" key="13">
    <source>
        <dbReference type="EMBL" id="ROR96319.1"/>
    </source>
</evidence>
<feature type="binding site" evidence="9">
    <location>
        <position position="158"/>
    </location>
    <ligand>
        <name>Zn(2+)</name>
        <dbReference type="ChEBI" id="CHEBI:29105"/>
    </ligand>
</feature>
<feature type="domain" description="Glycoside hydrolase family 42 N-terminal" evidence="11">
    <location>
        <begin position="16"/>
        <end position="382"/>
    </location>
</feature>
<dbReference type="InterPro" id="IPR003476">
    <property type="entry name" value="Glyco_hydro_42"/>
</dbReference>
<keyword evidence="4 6" id="KW-0378">Hydrolase</keyword>
<dbReference type="Proteomes" id="UP000275356">
    <property type="component" value="Unassembled WGS sequence"/>
</dbReference>
<evidence type="ECO:0000256" key="3">
    <source>
        <dbReference type="ARBA" id="ARBA00012756"/>
    </source>
</evidence>
<comment type="catalytic activity">
    <reaction evidence="1 6">
        <text>Hydrolysis of terminal non-reducing beta-D-galactose residues in beta-D-galactosides.</text>
        <dbReference type="EC" id="3.2.1.23"/>
    </reaction>
</comment>
<dbReference type="PANTHER" id="PTHR36447:SF1">
    <property type="entry name" value="BETA-GALACTOSIDASE GANA"/>
    <property type="match status" value="1"/>
</dbReference>
<evidence type="ECO:0000256" key="4">
    <source>
        <dbReference type="ARBA" id="ARBA00022801"/>
    </source>
</evidence>
<evidence type="ECO:0000259" key="12">
    <source>
        <dbReference type="Pfam" id="PF08532"/>
    </source>
</evidence>
<evidence type="ECO:0000256" key="8">
    <source>
        <dbReference type="PIRSR" id="PIRSR001084-2"/>
    </source>
</evidence>
<dbReference type="InterPro" id="IPR017853">
    <property type="entry name" value="GH"/>
</dbReference>
<evidence type="ECO:0000256" key="10">
    <source>
        <dbReference type="SAM" id="MobiDB-lite"/>
    </source>
</evidence>
<dbReference type="SUPFAM" id="SSF51445">
    <property type="entry name" value="(Trans)glycosidases"/>
    <property type="match status" value="1"/>
</dbReference>
<gene>
    <name evidence="13" type="ORF">EDD28_0902</name>
</gene>
<dbReference type="RefSeq" id="WP_123738513.1">
    <property type="nucleotide sequence ID" value="NZ_RKHQ01000001.1"/>
</dbReference>
<dbReference type="InterPro" id="IPR013529">
    <property type="entry name" value="Glyco_hydro_42_N"/>
</dbReference>
<dbReference type="AlphaFoldDB" id="A0A3N2D960"/>
<keyword evidence="5 6" id="KW-0326">Glycosidase</keyword>
<comment type="caution">
    <text evidence="13">The sequence shown here is derived from an EMBL/GenBank/DDBJ whole genome shotgun (WGS) entry which is preliminary data.</text>
</comment>
<dbReference type="PIRSF" id="PIRSF001084">
    <property type="entry name" value="B-galactosidase"/>
    <property type="match status" value="1"/>
</dbReference>
<feature type="binding site" evidence="9">
    <location>
        <position position="117"/>
    </location>
    <ligand>
        <name>Zn(2+)</name>
        <dbReference type="ChEBI" id="CHEBI:29105"/>
    </ligand>
</feature>
<feature type="binding site" evidence="8">
    <location>
        <position position="113"/>
    </location>
    <ligand>
        <name>substrate</name>
    </ligand>
</feature>
<organism evidence="13 14">
    <name type="scientific">Salana multivorans</name>
    <dbReference type="NCBI Taxonomy" id="120377"/>
    <lineage>
        <taxon>Bacteria</taxon>
        <taxon>Bacillati</taxon>
        <taxon>Actinomycetota</taxon>
        <taxon>Actinomycetes</taxon>
        <taxon>Micrococcales</taxon>
        <taxon>Beutenbergiaceae</taxon>
        <taxon>Salana</taxon>
    </lineage>
</organism>
<dbReference type="EC" id="3.2.1.23" evidence="3 6"/>
<dbReference type="SUPFAM" id="SSF52317">
    <property type="entry name" value="Class I glutamine amidotransferase-like"/>
    <property type="match status" value="1"/>
</dbReference>
<dbReference type="GO" id="GO:0004565">
    <property type="term" value="F:beta-galactosidase activity"/>
    <property type="evidence" value="ECO:0007669"/>
    <property type="project" value="UniProtKB-EC"/>
</dbReference>
<evidence type="ECO:0000256" key="1">
    <source>
        <dbReference type="ARBA" id="ARBA00001412"/>
    </source>
</evidence>
<dbReference type="Pfam" id="PF02449">
    <property type="entry name" value="Glyco_hydro_42"/>
    <property type="match status" value="1"/>
</dbReference>
<dbReference type="Gene3D" id="3.40.50.880">
    <property type="match status" value="1"/>
</dbReference>
<evidence type="ECO:0000256" key="7">
    <source>
        <dbReference type="PIRSR" id="PIRSR001084-1"/>
    </source>
</evidence>
<feature type="binding site" evidence="8">
    <location>
        <position position="151"/>
    </location>
    <ligand>
        <name>substrate</name>
    </ligand>
</feature>
<feature type="compositionally biased region" description="Basic and acidic residues" evidence="10">
    <location>
        <begin position="684"/>
        <end position="694"/>
    </location>
</feature>
<evidence type="ECO:0000256" key="9">
    <source>
        <dbReference type="PIRSR" id="PIRSR001084-3"/>
    </source>
</evidence>
<dbReference type="InterPro" id="IPR013738">
    <property type="entry name" value="Beta_galactosidase_Trimer"/>
</dbReference>
<dbReference type="GO" id="GO:0009341">
    <property type="term" value="C:beta-galactosidase complex"/>
    <property type="evidence" value="ECO:0007669"/>
    <property type="project" value="InterPro"/>
</dbReference>
<keyword evidence="9" id="KW-0479">Metal-binding</keyword>
<dbReference type="GO" id="GO:0046872">
    <property type="term" value="F:metal ion binding"/>
    <property type="evidence" value="ECO:0007669"/>
    <property type="project" value="UniProtKB-KW"/>
</dbReference>
<protein>
    <recommendedName>
        <fullName evidence="3 6">Beta-galactosidase</fullName>
        <shortName evidence="6">Beta-gal</shortName>
        <ecNumber evidence="3 6">3.2.1.23</ecNumber>
    </recommendedName>
</protein>
<dbReference type="OrthoDB" id="9800974at2"/>
<evidence type="ECO:0000256" key="6">
    <source>
        <dbReference type="PIRNR" id="PIRNR001084"/>
    </source>
</evidence>
<evidence type="ECO:0000259" key="11">
    <source>
        <dbReference type="Pfam" id="PF02449"/>
    </source>
</evidence>
<sequence>MIDDHPGRPPVWYGADYYPEQWDERTIAQDIGLMGEAGVTLVTLGVFSWAELQPMPDTWDLDWLDGIITRLGDAGIAVDLATPTASVPAWLADLDPELASVDASGLRRTGGTRGYHCPSSPTYKAAVRVIVERLAARFGGRAEVVMWHVGNEFGPTECFCTRCAEAFREWLRRRYRDIDALNEAWGTTFWSLRMSDWRQVMPPRVTTDFHMPGRLVDWSRFHSDLLLEQFMTERDLLRSGDPSTPIFTNFMGLYPKLDYWAWADQADAVGNDCYPDPADPRAARIGAFDSDLMRSLARGKPFLQTEQAVSAVQWRAVNTPKRPRQFQLWSMQTVARGASGVLQFQWRASVAGAETFHSAMVPHAGPGGERWAEVVELGSRIAGLDLAADAPVDAHVAIVLDWSSLWARRSTHGPDDREPDAETRRWHAGLFENGVAVDFIAPWHDLSRYRLVVLPSLFLVTPDFAAALDRYVADGGHVVATYLTGVVDERVHAHPGAPGPLTEMLGVRVQEHWPLPDRAVEPPPASARVSASIVVPAPGGTLAGSWSERDPGRPVVTYSGFAESITVTDASVVMTFAGGDLAGKPAITRRGHGLGRATYVAARIDEASLIELVGRLVDDAGVQPTVPDLPPGVEAVRRGGLLFLLNHSDAPASVSVGSGWRGPDDLEGSVDVPGRSTLVLHTEQAPEGRERKTT</sequence>
<feature type="domain" description="Beta-galactosidase trimerisation" evidence="12">
    <location>
        <begin position="394"/>
        <end position="622"/>
    </location>
</feature>
<dbReference type="EMBL" id="RKHQ01000001">
    <property type="protein sequence ID" value="ROR96319.1"/>
    <property type="molecule type" value="Genomic_DNA"/>
</dbReference>
<feature type="binding site" evidence="9">
    <location>
        <position position="163"/>
    </location>
    <ligand>
        <name>Zn(2+)</name>
        <dbReference type="ChEBI" id="CHEBI:29105"/>
    </ligand>
</feature>
<dbReference type="Gene3D" id="3.20.20.80">
    <property type="entry name" value="Glycosidases"/>
    <property type="match status" value="1"/>
</dbReference>
<feature type="active site" description="Proton donor" evidence="7">
    <location>
        <position position="152"/>
    </location>
</feature>
<name>A0A3N2D960_9MICO</name>
<feature type="binding site" evidence="9">
    <location>
        <position position="160"/>
    </location>
    <ligand>
        <name>Zn(2+)</name>
        <dbReference type="ChEBI" id="CHEBI:29105"/>
    </ligand>
</feature>
<evidence type="ECO:0000256" key="2">
    <source>
        <dbReference type="ARBA" id="ARBA00005940"/>
    </source>
</evidence>
<evidence type="ECO:0000313" key="14">
    <source>
        <dbReference type="Proteomes" id="UP000275356"/>
    </source>
</evidence>
<reference evidence="13 14" key="1">
    <citation type="submission" date="2018-11" db="EMBL/GenBank/DDBJ databases">
        <title>Sequencing the genomes of 1000 actinobacteria strains.</title>
        <authorList>
            <person name="Klenk H.-P."/>
        </authorList>
    </citation>
    <scope>NUCLEOTIDE SEQUENCE [LARGE SCALE GENOMIC DNA]</scope>
    <source>
        <strain evidence="13 14">DSM 13521</strain>
    </source>
</reference>
<dbReference type="GO" id="GO:0005975">
    <property type="term" value="P:carbohydrate metabolic process"/>
    <property type="evidence" value="ECO:0007669"/>
    <property type="project" value="InterPro"/>
</dbReference>
<keyword evidence="9" id="KW-0862">Zinc</keyword>
<keyword evidence="14" id="KW-1185">Reference proteome</keyword>